<keyword evidence="2" id="KW-1185">Reference proteome</keyword>
<protein>
    <submittedName>
        <fullName evidence="1">Uncharacterized protein</fullName>
    </submittedName>
</protein>
<dbReference type="STRING" id="349521.HCH_03750"/>
<dbReference type="KEGG" id="hch:HCH_03750"/>
<accession>Q2SFU1</accession>
<dbReference type="InterPro" id="IPR011989">
    <property type="entry name" value="ARM-like"/>
</dbReference>
<dbReference type="Gene3D" id="1.25.10.10">
    <property type="entry name" value="Leucine-rich Repeat Variant"/>
    <property type="match status" value="1"/>
</dbReference>
<name>Q2SFU1_HAHCH</name>
<gene>
    <name evidence="1" type="ordered locus">HCH_03750</name>
</gene>
<dbReference type="InterPro" id="IPR016024">
    <property type="entry name" value="ARM-type_fold"/>
</dbReference>
<proteinExistence type="predicted"/>
<dbReference type="Proteomes" id="UP000000238">
    <property type="component" value="Chromosome"/>
</dbReference>
<reference evidence="1 2" key="1">
    <citation type="journal article" date="2005" name="Nucleic Acids Res.">
        <title>Genomic blueprint of Hahella chejuensis, a marine microbe producing an algicidal agent.</title>
        <authorList>
            <person name="Jeong H."/>
            <person name="Yim J.H."/>
            <person name="Lee C."/>
            <person name="Choi S.-H."/>
            <person name="Park Y.K."/>
            <person name="Yoon S.H."/>
            <person name="Hur C.-G."/>
            <person name="Kang H.-Y."/>
            <person name="Kim D."/>
            <person name="Lee H.H."/>
            <person name="Park K.H."/>
            <person name="Park S.-H."/>
            <person name="Park H.-S."/>
            <person name="Lee H.K."/>
            <person name="Oh T.K."/>
            <person name="Kim J.F."/>
        </authorList>
    </citation>
    <scope>NUCLEOTIDE SEQUENCE [LARGE SCALE GENOMIC DNA]</scope>
    <source>
        <strain evidence="1 2">KCTC 2396</strain>
    </source>
</reference>
<dbReference type="RefSeq" id="WP_011397551.1">
    <property type="nucleotide sequence ID" value="NC_007645.1"/>
</dbReference>
<dbReference type="SUPFAM" id="SSF48371">
    <property type="entry name" value="ARM repeat"/>
    <property type="match status" value="1"/>
</dbReference>
<dbReference type="AlphaFoldDB" id="Q2SFU1"/>
<dbReference type="OrthoDB" id="9923252at2"/>
<dbReference type="HOGENOM" id="CLU_890721_0_0_6"/>
<dbReference type="EMBL" id="CP000155">
    <property type="protein sequence ID" value="ABC30483.1"/>
    <property type="molecule type" value="Genomic_DNA"/>
</dbReference>
<evidence type="ECO:0000313" key="1">
    <source>
        <dbReference type="EMBL" id="ABC30483.1"/>
    </source>
</evidence>
<evidence type="ECO:0000313" key="2">
    <source>
        <dbReference type="Proteomes" id="UP000000238"/>
    </source>
</evidence>
<organism evidence="1 2">
    <name type="scientific">Hahella chejuensis (strain KCTC 2396)</name>
    <dbReference type="NCBI Taxonomy" id="349521"/>
    <lineage>
        <taxon>Bacteria</taxon>
        <taxon>Pseudomonadati</taxon>
        <taxon>Pseudomonadota</taxon>
        <taxon>Gammaproteobacteria</taxon>
        <taxon>Oceanospirillales</taxon>
        <taxon>Hahellaceae</taxon>
        <taxon>Hahella</taxon>
    </lineage>
</organism>
<sequence>MKTIHFSIAIVLGAAICANAIYLSSDRSRPVSRHVETAVAPSADRVATVAPKPAVADVETQAPAGAPTPADGTIAVADDGTVTINVNAFPLSLLTNKLEALTGVRFYLDDRLRDSKVTLRVVGAEVSEAMKRLSQSYNHADLYHGESLAAISLYPREQIELTESLLFLNASLYASAPAEAVDDNPVTQYRTSLLSATPDQVGGLFDQGLQSSDADTRAMALSAYAERGEAAPFDQLSRLARLDPSPLVRAIAFNQLMSQQDIDVTIRRDLALAMQSDSDPFVKEQATAILTSLSSTSSVAALTDNEQQAQTP</sequence>